<dbReference type="PANTHER" id="PTHR24279">
    <property type="entry name" value="CYTOCHROME P450"/>
    <property type="match status" value="1"/>
</dbReference>
<dbReference type="SUPFAM" id="SSF48264">
    <property type="entry name" value="Cytochrome P450"/>
    <property type="match status" value="1"/>
</dbReference>
<proteinExistence type="inferred from homology"/>
<dbReference type="STRING" id="158441.A0A226DEY6"/>
<dbReference type="OMA" id="HGTRMCA"/>
<keyword evidence="6 8" id="KW-0408">Iron</keyword>
<evidence type="ECO:0000256" key="9">
    <source>
        <dbReference type="RuleBase" id="RU000461"/>
    </source>
</evidence>
<dbReference type="GO" id="GO:0005506">
    <property type="term" value="F:iron ion binding"/>
    <property type="evidence" value="ECO:0007669"/>
    <property type="project" value="InterPro"/>
</dbReference>
<dbReference type="GO" id="GO:0004497">
    <property type="term" value="F:monooxygenase activity"/>
    <property type="evidence" value="ECO:0007669"/>
    <property type="project" value="UniProtKB-KW"/>
</dbReference>
<sequence length="510" mass="58901">MRLWGVVSSSSAKLATDKVNHIKTFDEIPGPRRFPVVGTLYQYKLPGWLGGHEMSRYHIALRDMHAKYGPLVREQRGDHALIHVFDPDDVKAVFSVEGKSPTIPPLQEATQFYRTKRELSLGLGNTNGDEWYRLRSAVHKMMLRPKEVSYYLPFVDKVAIDFMGRIEQECSKKDDRIVENLRELVGKWILESAGMICFEKRLGGFAENESLVEKMIAANKQIFIIAGELKLSLPLYKYFPTPRMKRFFDAEDFFYDHASKFIHETIQEIQNLAKLGKLDANRYNFLSYLLSRKELSEKDVAIITFSLFGDGLSTTTPTFLFNLYLLAKHPDVQERVFVEIERNLGKQGGIVTVDVLNKLSLLKAVVKEALRLYPNGTEVSRIIQTDLVLSNYMVPANTHVDLNQFVHFRSPQYFHDPDNFIPERWLRDEEVGESSKSVQNHPYLFIPFGHGTRMCAGRRFAEQDLHVGLTRMVQKYRLELADPSASQEMEQVYETLLFPKHPVRIKFMPR</sequence>
<dbReference type="InterPro" id="IPR017972">
    <property type="entry name" value="Cyt_P450_CS"/>
</dbReference>
<comment type="caution">
    <text evidence="10">The sequence shown here is derived from an EMBL/GenBank/DDBJ whole genome shotgun (WGS) entry which is preliminary data.</text>
</comment>
<keyword evidence="4 8" id="KW-0479">Metal-binding</keyword>
<dbReference type="GO" id="GO:0020037">
    <property type="term" value="F:heme binding"/>
    <property type="evidence" value="ECO:0007669"/>
    <property type="project" value="InterPro"/>
</dbReference>
<dbReference type="Gene3D" id="1.10.630.10">
    <property type="entry name" value="Cytochrome P450"/>
    <property type="match status" value="1"/>
</dbReference>
<dbReference type="PANTHER" id="PTHR24279:SF120">
    <property type="entry name" value="CYTOCHROME P450"/>
    <property type="match status" value="1"/>
</dbReference>
<dbReference type="PRINTS" id="PR00385">
    <property type="entry name" value="P450"/>
</dbReference>
<comment type="similarity">
    <text evidence="2 9">Belongs to the cytochrome P450 family.</text>
</comment>
<name>A0A226DEY6_FOLCA</name>
<dbReference type="InterPro" id="IPR036396">
    <property type="entry name" value="Cyt_P450_sf"/>
</dbReference>
<dbReference type="Proteomes" id="UP000198287">
    <property type="component" value="Unassembled WGS sequence"/>
</dbReference>
<evidence type="ECO:0000256" key="7">
    <source>
        <dbReference type="ARBA" id="ARBA00023033"/>
    </source>
</evidence>
<feature type="binding site" description="axial binding residue" evidence="8">
    <location>
        <position position="455"/>
    </location>
    <ligand>
        <name>heme</name>
        <dbReference type="ChEBI" id="CHEBI:30413"/>
    </ligand>
    <ligandPart>
        <name>Fe</name>
        <dbReference type="ChEBI" id="CHEBI:18248"/>
    </ligandPart>
</feature>
<evidence type="ECO:0000256" key="4">
    <source>
        <dbReference type="ARBA" id="ARBA00022723"/>
    </source>
</evidence>
<keyword evidence="3 8" id="KW-0349">Heme</keyword>
<keyword evidence="11" id="KW-1185">Reference proteome</keyword>
<dbReference type="PRINTS" id="PR00463">
    <property type="entry name" value="EP450I"/>
</dbReference>
<dbReference type="EMBL" id="LNIX01000020">
    <property type="protein sequence ID" value="OXA44135.1"/>
    <property type="molecule type" value="Genomic_DNA"/>
</dbReference>
<dbReference type="PROSITE" id="PS00086">
    <property type="entry name" value="CYTOCHROME_P450"/>
    <property type="match status" value="1"/>
</dbReference>
<reference evidence="10 11" key="1">
    <citation type="submission" date="2015-12" db="EMBL/GenBank/DDBJ databases">
        <title>The genome of Folsomia candida.</title>
        <authorList>
            <person name="Faddeeva A."/>
            <person name="Derks M.F."/>
            <person name="Anvar Y."/>
            <person name="Smit S."/>
            <person name="Van Straalen N."/>
            <person name="Roelofs D."/>
        </authorList>
    </citation>
    <scope>NUCLEOTIDE SEQUENCE [LARGE SCALE GENOMIC DNA]</scope>
    <source>
        <strain evidence="10 11">VU population</strain>
        <tissue evidence="10">Whole body</tissue>
    </source>
</reference>
<accession>A0A226DEY6</accession>
<dbReference type="Pfam" id="PF00067">
    <property type="entry name" value="p450"/>
    <property type="match status" value="1"/>
</dbReference>
<gene>
    <name evidence="10" type="ORF">Fcan01_21061</name>
</gene>
<keyword evidence="5 9" id="KW-0560">Oxidoreductase</keyword>
<evidence type="ECO:0000256" key="5">
    <source>
        <dbReference type="ARBA" id="ARBA00023002"/>
    </source>
</evidence>
<evidence type="ECO:0000256" key="8">
    <source>
        <dbReference type="PIRSR" id="PIRSR602401-1"/>
    </source>
</evidence>
<comment type="cofactor">
    <cofactor evidence="1 8">
        <name>heme</name>
        <dbReference type="ChEBI" id="CHEBI:30413"/>
    </cofactor>
</comment>
<dbReference type="OrthoDB" id="3945418at2759"/>
<evidence type="ECO:0000256" key="3">
    <source>
        <dbReference type="ARBA" id="ARBA00022617"/>
    </source>
</evidence>
<dbReference type="GO" id="GO:0016705">
    <property type="term" value="F:oxidoreductase activity, acting on paired donors, with incorporation or reduction of molecular oxygen"/>
    <property type="evidence" value="ECO:0007669"/>
    <property type="project" value="InterPro"/>
</dbReference>
<dbReference type="FunFam" id="1.10.630.10:FF:000006">
    <property type="entry name" value="Cytochrome P450 302a1, mitochondrial"/>
    <property type="match status" value="1"/>
</dbReference>
<dbReference type="CDD" id="cd11054">
    <property type="entry name" value="CYP24A1-like"/>
    <property type="match status" value="1"/>
</dbReference>
<dbReference type="InterPro" id="IPR001128">
    <property type="entry name" value="Cyt_P450"/>
</dbReference>
<keyword evidence="7 9" id="KW-0503">Monooxygenase</keyword>
<evidence type="ECO:0000256" key="1">
    <source>
        <dbReference type="ARBA" id="ARBA00001971"/>
    </source>
</evidence>
<protein>
    <submittedName>
        <fullName evidence="10">Putative cytochrome P450 CYP44</fullName>
    </submittedName>
</protein>
<evidence type="ECO:0000313" key="10">
    <source>
        <dbReference type="EMBL" id="OXA44135.1"/>
    </source>
</evidence>
<dbReference type="InterPro" id="IPR050479">
    <property type="entry name" value="CYP11_CYP27_families"/>
</dbReference>
<evidence type="ECO:0000256" key="2">
    <source>
        <dbReference type="ARBA" id="ARBA00010617"/>
    </source>
</evidence>
<evidence type="ECO:0000256" key="6">
    <source>
        <dbReference type="ARBA" id="ARBA00023004"/>
    </source>
</evidence>
<evidence type="ECO:0000313" key="11">
    <source>
        <dbReference type="Proteomes" id="UP000198287"/>
    </source>
</evidence>
<dbReference type="InterPro" id="IPR002401">
    <property type="entry name" value="Cyt_P450_E_grp-I"/>
</dbReference>
<organism evidence="10 11">
    <name type="scientific">Folsomia candida</name>
    <name type="common">Springtail</name>
    <dbReference type="NCBI Taxonomy" id="158441"/>
    <lineage>
        <taxon>Eukaryota</taxon>
        <taxon>Metazoa</taxon>
        <taxon>Ecdysozoa</taxon>
        <taxon>Arthropoda</taxon>
        <taxon>Hexapoda</taxon>
        <taxon>Collembola</taxon>
        <taxon>Entomobryomorpha</taxon>
        <taxon>Isotomoidea</taxon>
        <taxon>Isotomidae</taxon>
        <taxon>Proisotominae</taxon>
        <taxon>Folsomia</taxon>
    </lineage>
</organism>
<dbReference type="AlphaFoldDB" id="A0A226DEY6"/>